<name>A0A5B7JE99_PORTR</name>
<reference evidence="2 3" key="1">
    <citation type="submission" date="2019-05" db="EMBL/GenBank/DDBJ databases">
        <title>Another draft genome of Portunus trituberculatus and its Hox gene families provides insights of decapod evolution.</title>
        <authorList>
            <person name="Jeong J.-H."/>
            <person name="Song I."/>
            <person name="Kim S."/>
            <person name="Choi T."/>
            <person name="Kim D."/>
            <person name="Ryu S."/>
            <person name="Kim W."/>
        </authorList>
    </citation>
    <scope>NUCLEOTIDE SEQUENCE [LARGE SCALE GENOMIC DNA]</scope>
    <source>
        <tissue evidence="2">Muscle</tissue>
    </source>
</reference>
<dbReference type="Proteomes" id="UP000324222">
    <property type="component" value="Unassembled WGS sequence"/>
</dbReference>
<accession>A0A5B7JE99</accession>
<evidence type="ECO:0000256" key="1">
    <source>
        <dbReference type="SAM" id="SignalP"/>
    </source>
</evidence>
<keyword evidence="3" id="KW-1185">Reference proteome</keyword>
<evidence type="ECO:0000313" key="2">
    <source>
        <dbReference type="EMBL" id="MPC93239.1"/>
    </source>
</evidence>
<feature type="signal peptide" evidence="1">
    <location>
        <begin position="1"/>
        <end position="18"/>
    </location>
</feature>
<evidence type="ECO:0000313" key="3">
    <source>
        <dbReference type="Proteomes" id="UP000324222"/>
    </source>
</evidence>
<comment type="caution">
    <text evidence="2">The sequence shown here is derived from an EMBL/GenBank/DDBJ whole genome shotgun (WGS) entry which is preliminary data.</text>
</comment>
<gene>
    <name evidence="2" type="ORF">E2C01_088362</name>
</gene>
<feature type="chain" id="PRO_5023110692" evidence="1">
    <location>
        <begin position="19"/>
        <end position="68"/>
    </location>
</feature>
<sequence>MIHWSGTMLLGVRSCVEAFDVLCRDASVSRAIGGEDGPYYRRGESSGPQCGREEFWGIVEEGRESAGP</sequence>
<protein>
    <submittedName>
        <fullName evidence="2">Uncharacterized protein</fullName>
    </submittedName>
</protein>
<keyword evidence="1" id="KW-0732">Signal</keyword>
<dbReference type="AlphaFoldDB" id="A0A5B7JE99"/>
<dbReference type="EMBL" id="VSRR010094122">
    <property type="protein sequence ID" value="MPC93239.1"/>
    <property type="molecule type" value="Genomic_DNA"/>
</dbReference>
<proteinExistence type="predicted"/>
<organism evidence="2 3">
    <name type="scientific">Portunus trituberculatus</name>
    <name type="common">Swimming crab</name>
    <name type="synonym">Neptunus trituberculatus</name>
    <dbReference type="NCBI Taxonomy" id="210409"/>
    <lineage>
        <taxon>Eukaryota</taxon>
        <taxon>Metazoa</taxon>
        <taxon>Ecdysozoa</taxon>
        <taxon>Arthropoda</taxon>
        <taxon>Crustacea</taxon>
        <taxon>Multicrustacea</taxon>
        <taxon>Malacostraca</taxon>
        <taxon>Eumalacostraca</taxon>
        <taxon>Eucarida</taxon>
        <taxon>Decapoda</taxon>
        <taxon>Pleocyemata</taxon>
        <taxon>Brachyura</taxon>
        <taxon>Eubrachyura</taxon>
        <taxon>Portunoidea</taxon>
        <taxon>Portunidae</taxon>
        <taxon>Portuninae</taxon>
        <taxon>Portunus</taxon>
    </lineage>
</organism>